<evidence type="ECO:0000313" key="3">
    <source>
        <dbReference type="EMBL" id="NWJ28357.1"/>
    </source>
</evidence>
<feature type="compositionally biased region" description="Acidic residues" evidence="1">
    <location>
        <begin position="9"/>
        <end position="19"/>
    </location>
</feature>
<organism evidence="3 4">
    <name type="scientific">Marine Group I thaumarchaeote</name>
    <dbReference type="NCBI Taxonomy" id="2511932"/>
    <lineage>
        <taxon>Archaea</taxon>
        <taxon>Nitrososphaerota</taxon>
        <taxon>Marine Group I</taxon>
    </lineage>
</organism>
<sequence>MSVDQVQELYEDDFEETEEDTRSLRIDPKLESATWINKENPWMIRREKYLTDGRVIPDGKSGKRLKRKRADYILYYGRDYPIAIVEAKHRFKNSMDGMDQAIQYAEMIGVKFAYSTNGETIEEWDLTTKKQTTISEFPTPQQLWDRLHSENKVPEDKKELMLKPFNRQSNSPEGGIIEPRYYQEQAV</sequence>
<dbReference type="InterPro" id="IPR029464">
    <property type="entry name" value="HSDR_N"/>
</dbReference>
<proteinExistence type="predicted"/>
<evidence type="ECO:0000256" key="1">
    <source>
        <dbReference type="SAM" id="MobiDB-lite"/>
    </source>
</evidence>
<dbReference type="Proteomes" id="UP000563820">
    <property type="component" value="Unassembled WGS sequence"/>
</dbReference>
<name>A0A7K4MGL3_9ARCH</name>
<protein>
    <submittedName>
        <fullName evidence="3">Type I restriction enzyme HsdR N-terminal domain-containing protein</fullName>
    </submittedName>
</protein>
<dbReference type="EMBL" id="JACATE010000004">
    <property type="protein sequence ID" value="NWJ28357.1"/>
    <property type="molecule type" value="Genomic_DNA"/>
</dbReference>
<feature type="non-terminal residue" evidence="3">
    <location>
        <position position="187"/>
    </location>
</feature>
<reference evidence="3 4" key="1">
    <citation type="journal article" date="2019" name="Environ. Microbiol.">
        <title>Genomics insights into ecotype formation of ammonia-oxidizing archaea in the deep ocean.</title>
        <authorList>
            <person name="Wang Y."/>
            <person name="Huang J.M."/>
            <person name="Cui G.J."/>
            <person name="Nunoura T."/>
            <person name="Takaki Y."/>
            <person name="Li W.L."/>
            <person name="Li J."/>
            <person name="Gao Z.M."/>
            <person name="Takai K."/>
            <person name="Zhang A.Q."/>
            <person name="Stepanauskas R."/>
        </authorList>
    </citation>
    <scope>NUCLEOTIDE SEQUENCE [LARGE SCALE GENOMIC DNA]</scope>
    <source>
        <strain evidence="3 4">T1L11</strain>
    </source>
</reference>
<dbReference type="AlphaFoldDB" id="A0A7K4MGL3"/>
<comment type="caution">
    <text evidence="3">The sequence shown here is derived from an EMBL/GenBank/DDBJ whole genome shotgun (WGS) entry which is preliminary data.</text>
</comment>
<accession>A0A7K4MGL3</accession>
<evidence type="ECO:0000259" key="2">
    <source>
        <dbReference type="Pfam" id="PF13588"/>
    </source>
</evidence>
<evidence type="ECO:0000313" key="4">
    <source>
        <dbReference type="Proteomes" id="UP000563820"/>
    </source>
</evidence>
<dbReference type="Gene3D" id="3.90.1570.30">
    <property type="match status" value="1"/>
</dbReference>
<dbReference type="Pfam" id="PF13588">
    <property type="entry name" value="HSDR_N_2"/>
    <property type="match status" value="1"/>
</dbReference>
<feature type="region of interest" description="Disordered" evidence="1">
    <location>
        <begin position="1"/>
        <end position="22"/>
    </location>
</feature>
<feature type="domain" description="Type I restriction enzyme R protein N-terminal" evidence="2">
    <location>
        <begin position="66"/>
        <end position="133"/>
    </location>
</feature>
<feature type="region of interest" description="Disordered" evidence="1">
    <location>
        <begin position="162"/>
        <end position="187"/>
    </location>
</feature>
<gene>
    <name evidence="3" type="ORF">HX848_03050</name>
</gene>